<feature type="compositionally biased region" description="Basic and acidic residues" evidence="1">
    <location>
        <begin position="330"/>
        <end position="345"/>
    </location>
</feature>
<dbReference type="InterPro" id="IPR013087">
    <property type="entry name" value="Znf_C2H2_type"/>
</dbReference>
<feature type="compositionally biased region" description="Basic and acidic residues" evidence="1">
    <location>
        <begin position="48"/>
        <end position="60"/>
    </location>
</feature>
<proteinExistence type="predicted"/>
<keyword evidence="4" id="KW-1185">Reference proteome</keyword>
<evidence type="ECO:0000313" key="3">
    <source>
        <dbReference type="EMBL" id="EJK46649.1"/>
    </source>
</evidence>
<evidence type="ECO:0000256" key="1">
    <source>
        <dbReference type="SAM" id="MobiDB-lite"/>
    </source>
</evidence>
<name>K0R4M8_THAOC</name>
<dbReference type="AlphaFoldDB" id="K0R4M8"/>
<feature type="domain" description="C2H2-type" evidence="2">
    <location>
        <begin position="483"/>
        <end position="506"/>
    </location>
</feature>
<organism evidence="3 4">
    <name type="scientific">Thalassiosira oceanica</name>
    <name type="common">Marine diatom</name>
    <dbReference type="NCBI Taxonomy" id="159749"/>
    <lineage>
        <taxon>Eukaryota</taxon>
        <taxon>Sar</taxon>
        <taxon>Stramenopiles</taxon>
        <taxon>Ochrophyta</taxon>
        <taxon>Bacillariophyta</taxon>
        <taxon>Coscinodiscophyceae</taxon>
        <taxon>Thalassiosirophycidae</taxon>
        <taxon>Thalassiosirales</taxon>
        <taxon>Thalassiosiraceae</taxon>
        <taxon>Thalassiosira</taxon>
    </lineage>
</organism>
<feature type="region of interest" description="Disordered" evidence="1">
    <location>
        <begin position="1"/>
        <end position="417"/>
    </location>
</feature>
<evidence type="ECO:0000259" key="2">
    <source>
        <dbReference type="PROSITE" id="PS00028"/>
    </source>
</evidence>
<feature type="compositionally biased region" description="Low complexity" evidence="1">
    <location>
        <begin position="77"/>
        <end position="90"/>
    </location>
</feature>
<reference evidence="3 4" key="1">
    <citation type="journal article" date="2012" name="Genome Biol.">
        <title>Genome and low-iron response of an oceanic diatom adapted to chronic iron limitation.</title>
        <authorList>
            <person name="Lommer M."/>
            <person name="Specht M."/>
            <person name="Roy A.S."/>
            <person name="Kraemer L."/>
            <person name="Andreson R."/>
            <person name="Gutowska M.A."/>
            <person name="Wolf J."/>
            <person name="Bergner S.V."/>
            <person name="Schilhabel M.B."/>
            <person name="Klostermeier U.C."/>
            <person name="Beiko R.G."/>
            <person name="Rosenstiel P."/>
            <person name="Hippler M."/>
            <person name="Laroche J."/>
        </authorList>
    </citation>
    <scope>NUCLEOTIDE SEQUENCE [LARGE SCALE GENOMIC DNA]</scope>
    <source>
        <strain evidence="3 4">CCMP1005</strain>
    </source>
</reference>
<dbReference type="EMBL" id="AGNL01047616">
    <property type="protein sequence ID" value="EJK46649.1"/>
    <property type="molecule type" value="Genomic_DNA"/>
</dbReference>
<feature type="compositionally biased region" description="Basic residues" evidence="1">
    <location>
        <begin position="278"/>
        <end position="287"/>
    </location>
</feature>
<dbReference type="OMA" id="HRRGGEN"/>
<dbReference type="OrthoDB" id="342064at2759"/>
<feature type="compositionally biased region" description="Basic residues" evidence="1">
    <location>
        <begin position="378"/>
        <end position="401"/>
    </location>
</feature>
<dbReference type="PROSITE" id="PS00028">
    <property type="entry name" value="ZINC_FINGER_C2H2_1"/>
    <property type="match status" value="1"/>
</dbReference>
<feature type="compositionally biased region" description="Low complexity" evidence="1">
    <location>
        <begin position="148"/>
        <end position="161"/>
    </location>
</feature>
<gene>
    <name evidence="3" type="ORF">THAOC_34673</name>
</gene>
<comment type="caution">
    <text evidence="3">The sequence shown here is derived from an EMBL/GenBank/DDBJ whole genome shotgun (WGS) entry which is preliminary data.</text>
</comment>
<feature type="compositionally biased region" description="Basic residues" evidence="1">
    <location>
        <begin position="300"/>
        <end position="314"/>
    </location>
</feature>
<dbReference type="Proteomes" id="UP000266841">
    <property type="component" value="Unassembled WGS sequence"/>
</dbReference>
<dbReference type="eggNOG" id="ENOG502TKY1">
    <property type="taxonomic scope" value="Eukaryota"/>
</dbReference>
<evidence type="ECO:0000313" key="4">
    <source>
        <dbReference type="Proteomes" id="UP000266841"/>
    </source>
</evidence>
<sequence>MQLRRVVPARRRDEAHGPTLPGPRRPLGRVDGVLPHRRGTDAPPGRGQEPHRAAREEPPPRGRPVRVGREGGRRAAARVGRPGQVRPGGLLRERGQGAQGGVGGRRPRAPSDQRGREGREAAAASARAVPPHGLRRLRLGRGPGGMPRGTRQGQRGGRAALPPQPRPGRRRRGRGQAPPDARARRGLHRRLRAEGRRLGRTGGCAPRRRRRRREGEGRKGRRRGRGQAPPEAVHGPRRDGEPLAVPAGLRPERGGVEPPSHRAGPRGRRVYRREPRRGPRRPRRLPPRRPPGPAVPRPGRAGRRRRRGPARRDHRVPEAGTPLLVLQRLRPGERRRDGPELRQSRGGDPPPAQGRGREARQGRRGGRRDGEGGDGKGGGRRGGWRRRNGRRQGGGRRRRGGRGGTDGSGAAPPPTAKDMLVTRLDESVAVALESTSRLASAGPGVVVDASTDAAASEIESAEDRTRRTWLAHHSLDEEGRARCSFSRCRKLFKDTAFLHKHLLKKHSDHLRAEQAKCHDGPMMRAWDGDERRPVPPVLVDCGPRFGLVPSPVVGASDPAAPDPEPDLRREERERAEEAERIRGEREEIERRENEEYQRRREAGAAERRRANFVDPDEMVEEKVELSLEAVVVAPPPKKKRKKKKLL</sequence>
<accession>K0R4M8</accession>
<protein>
    <recommendedName>
        <fullName evidence="2">C2H2-type domain-containing protein</fullName>
    </recommendedName>
</protein>
<feature type="compositionally biased region" description="Basic and acidic residues" evidence="1">
    <location>
        <begin position="109"/>
        <end position="120"/>
    </location>
</feature>
<feature type="compositionally biased region" description="Basic and acidic residues" evidence="1">
    <location>
        <begin position="565"/>
        <end position="609"/>
    </location>
</feature>
<feature type="compositionally biased region" description="Basic and acidic residues" evidence="1">
    <location>
        <begin position="355"/>
        <end position="374"/>
    </location>
</feature>
<feature type="region of interest" description="Disordered" evidence="1">
    <location>
        <begin position="549"/>
        <end position="609"/>
    </location>
</feature>